<feature type="domain" description="FAD-binding PCMH-type" evidence="5">
    <location>
        <begin position="40"/>
        <end position="209"/>
    </location>
</feature>
<dbReference type="GO" id="GO:0071949">
    <property type="term" value="F:FAD binding"/>
    <property type="evidence" value="ECO:0007669"/>
    <property type="project" value="InterPro"/>
</dbReference>
<evidence type="ECO:0000313" key="7">
    <source>
        <dbReference type="Proteomes" id="UP000799767"/>
    </source>
</evidence>
<dbReference type="Gene3D" id="3.30.465.10">
    <property type="match status" value="1"/>
</dbReference>
<dbReference type="SUPFAM" id="SSF56176">
    <property type="entry name" value="FAD-binding/transporter-associated domain-like"/>
    <property type="match status" value="1"/>
</dbReference>
<name>A0A6A6Q4B5_9PEZI</name>
<evidence type="ECO:0000256" key="4">
    <source>
        <dbReference type="ARBA" id="ARBA00023002"/>
    </source>
</evidence>
<dbReference type="InterPro" id="IPR036318">
    <property type="entry name" value="FAD-bd_PCMH-like_sf"/>
</dbReference>
<dbReference type="AlphaFoldDB" id="A0A6A6Q4B5"/>
<evidence type="ECO:0000313" key="6">
    <source>
        <dbReference type="EMBL" id="KAF2486493.1"/>
    </source>
</evidence>
<dbReference type="GeneID" id="54476898"/>
<dbReference type="InterPro" id="IPR016166">
    <property type="entry name" value="FAD-bd_PCMH"/>
</dbReference>
<dbReference type="PROSITE" id="PS51387">
    <property type="entry name" value="FAD_PCMH"/>
    <property type="match status" value="1"/>
</dbReference>
<reference evidence="6" key="1">
    <citation type="journal article" date="2020" name="Stud. Mycol.">
        <title>101 Dothideomycetes genomes: a test case for predicting lifestyles and emergence of pathogens.</title>
        <authorList>
            <person name="Haridas S."/>
            <person name="Albert R."/>
            <person name="Binder M."/>
            <person name="Bloem J."/>
            <person name="Labutti K."/>
            <person name="Salamov A."/>
            <person name="Andreopoulos B."/>
            <person name="Baker S."/>
            <person name="Barry K."/>
            <person name="Bills G."/>
            <person name="Bluhm B."/>
            <person name="Cannon C."/>
            <person name="Castanera R."/>
            <person name="Culley D."/>
            <person name="Daum C."/>
            <person name="Ezra D."/>
            <person name="Gonzalez J."/>
            <person name="Henrissat B."/>
            <person name="Kuo A."/>
            <person name="Liang C."/>
            <person name="Lipzen A."/>
            <person name="Lutzoni F."/>
            <person name="Magnuson J."/>
            <person name="Mondo S."/>
            <person name="Nolan M."/>
            <person name="Ohm R."/>
            <person name="Pangilinan J."/>
            <person name="Park H.-J."/>
            <person name="Ramirez L."/>
            <person name="Alfaro M."/>
            <person name="Sun H."/>
            <person name="Tritt A."/>
            <person name="Yoshinaga Y."/>
            <person name="Zwiers L.-H."/>
            <person name="Turgeon B."/>
            <person name="Goodwin S."/>
            <person name="Spatafora J."/>
            <person name="Crous P."/>
            <person name="Grigoriev I."/>
        </authorList>
    </citation>
    <scope>NUCLEOTIDE SEQUENCE</scope>
    <source>
        <strain evidence="6">CBS 113389</strain>
    </source>
</reference>
<dbReference type="InterPro" id="IPR016169">
    <property type="entry name" value="FAD-bd_PCMH_sub2"/>
</dbReference>
<evidence type="ECO:0000256" key="3">
    <source>
        <dbReference type="ARBA" id="ARBA00022827"/>
    </source>
</evidence>
<dbReference type="GO" id="GO:0016491">
    <property type="term" value="F:oxidoreductase activity"/>
    <property type="evidence" value="ECO:0007669"/>
    <property type="project" value="UniProtKB-KW"/>
</dbReference>
<dbReference type="Gene3D" id="3.40.462.20">
    <property type="match status" value="1"/>
</dbReference>
<keyword evidence="4" id="KW-0560">Oxidoreductase</keyword>
<proteinExistence type="inferred from homology"/>
<dbReference type="Gene3D" id="3.30.43.10">
    <property type="entry name" value="Uridine Diphospho-n-acetylenolpyruvylglucosamine Reductase, domain 2"/>
    <property type="match status" value="1"/>
</dbReference>
<protein>
    <recommendedName>
        <fullName evidence="5">FAD-binding PCMH-type domain-containing protein</fullName>
    </recommendedName>
</protein>
<dbReference type="RefSeq" id="XP_033593062.1">
    <property type="nucleotide sequence ID" value="XM_033735896.1"/>
</dbReference>
<keyword evidence="3" id="KW-0274">FAD</keyword>
<accession>A0A6A6Q4B5</accession>
<dbReference type="PANTHER" id="PTHR42973">
    <property type="entry name" value="BINDING OXIDOREDUCTASE, PUTATIVE (AFU_ORTHOLOGUE AFUA_1G17690)-RELATED"/>
    <property type="match status" value="1"/>
</dbReference>
<dbReference type="Pfam" id="PF01565">
    <property type="entry name" value="FAD_binding_4"/>
    <property type="match status" value="1"/>
</dbReference>
<dbReference type="InterPro" id="IPR050416">
    <property type="entry name" value="FAD-linked_Oxidoreductase"/>
</dbReference>
<evidence type="ECO:0000259" key="5">
    <source>
        <dbReference type="PROSITE" id="PS51387"/>
    </source>
</evidence>
<keyword evidence="2" id="KW-0285">Flavoprotein</keyword>
<dbReference type="Proteomes" id="UP000799767">
    <property type="component" value="Unassembled WGS sequence"/>
</dbReference>
<dbReference type="InterPro" id="IPR006094">
    <property type="entry name" value="Oxid_FAD_bind_N"/>
</dbReference>
<organism evidence="6 7">
    <name type="scientific">Neohortaea acidophila</name>
    <dbReference type="NCBI Taxonomy" id="245834"/>
    <lineage>
        <taxon>Eukaryota</taxon>
        <taxon>Fungi</taxon>
        <taxon>Dikarya</taxon>
        <taxon>Ascomycota</taxon>
        <taxon>Pezizomycotina</taxon>
        <taxon>Dothideomycetes</taxon>
        <taxon>Dothideomycetidae</taxon>
        <taxon>Mycosphaerellales</taxon>
        <taxon>Teratosphaeriaceae</taxon>
        <taxon>Neohortaea</taxon>
    </lineage>
</organism>
<gene>
    <name evidence="6" type="ORF">BDY17DRAFT_315278</name>
</gene>
<evidence type="ECO:0000256" key="1">
    <source>
        <dbReference type="ARBA" id="ARBA00005466"/>
    </source>
</evidence>
<dbReference type="OrthoDB" id="415825at2759"/>
<evidence type="ECO:0000256" key="2">
    <source>
        <dbReference type="ARBA" id="ARBA00022630"/>
    </source>
</evidence>
<sequence>MPSTSQLQALRDSLTPDATLLSDPSSFEFQAHLQRWSNVNLRTPSAIVLPSTEEDCLSIIKWARSTGTPFVCKSGGMSLYSTIDEAGIVIDLSDFSSVTYNESRSEATLVGGVRSKEVAMELARHGVCTTLPSSNTVGAIPFFLNGGNSPLASKLGYASDNILRARLITAGGEIVNASDDEHTDLLFAIRGAGQFFGLVVSLTVRAYPVLEVFGNAQGRFWNGRFIFPLDRVAEVAEAMRHVVNNSTYCAGGLIMIAAPPPTRCPAIVVTARVIHPKSEELQGEVFKALYDLGPVASAGGMIPIENNGDSLQPLMAPGDFKKLRLTAIHVYDPSVFPEIAELWRQMTTTCPDAMPSMFSILWESQSPLPPTFATANGMHGIRFWANNLTWCTSAESQEVVQGYLEKVIAVTRRGQKPVEYVDFANSLREPESPVHRRYHDLERLQRLRRLKMEWDPEGLFGGDLL</sequence>
<comment type="similarity">
    <text evidence="1">Belongs to the oxygen-dependent FAD-linked oxidoreductase family.</text>
</comment>
<dbReference type="EMBL" id="MU001632">
    <property type="protein sequence ID" value="KAF2486493.1"/>
    <property type="molecule type" value="Genomic_DNA"/>
</dbReference>
<keyword evidence="7" id="KW-1185">Reference proteome</keyword>
<dbReference type="InterPro" id="IPR016167">
    <property type="entry name" value="FAD-bd_PCMH_sub1"/>
</dbReference>
<dbReference type="PANTHER" id="PTHR42973:SF7">
    <property type="entry name" value="FAD-BINDING PCMH-TYPE DOMAIN-CONTAINING PROTEIN"/>
    <property type="match status" value="1"/>
</dbReference>